<dbReference type="Pfam" id="PF00621">
    <property type="entry name" value="RhoGEF"/>
    <property type="match status" value="1"/>
</dbReference>
<feature type="domain" description="DH" evidence="2">
    <location>
        <begin position="13"/>
        <end position="96"/>
    </location>
</feature>
<dbReference type="GO" id="GO:0005085">
    <property type="term" value="F:guanyl-nucleotide exchange factor activity"/>
    <property type="evidence" value="ECO:0007669"/>
    <property type="project" value="UniProtKB-KW"/>
</dbReference>
<dbReference type="AlphaFoldDB" id="A0ABD6F394"/>
<dbReference type="InterPro" id="IPR035899">
    <property type="entry name" value="DBL_dom_sf"/>
</dbReference>
<comment type="caution">
    <text evidence="3">The sequence shown here is derived from an EMBL/GenBank/DDBJ whole genome shotgun (WGS) entry which is preliminary data.</text>
</comment>
<evidence type="ECO:0000259" key="2">
    <source>
        <dbReference type="PROSITE" id="PS50010"/>
    </source>
</evidence>
<proteinExistence type="predicted"/>
<accession>A0ABD6F394</accession>
<dbReference type="PANTHER" id="PTHR22826:SF211">
    <property type="entry name" value="LD43457P"/>
    <property type="match status" value="1"/>
</dbReference>
<evidence type="ECO:0000313" key="4">
    <source>
        <dbReference type="Proteomes" id="UP001608902"/>
    </source>
</evidence>
<dbReference type="Proteomes" id="UP001608902">
    <property type="component" value="Unassembled WGS sequence"/>
</dbReference>
<name>A0ABD6F394_9BILA</name>
<dbReference type="InterPro" id="IPR000219">
    <property type="entry name" value="DH_dom"/>
</dbReference>
<keyword evidence="4" id="KW-1185">Reference proteome</keyword>
<dbReference type="InterPro" id="IPR051336">
    <property type="entry name" value="RhoGEF_Guanine_NuclExch_SF"/>
</dbReference>
<dbReference type="EMBL" id="JBGFUD010023312">
    <property type="protein sequence ID" value="MFH4984911.1"/>
    <property type="molecule type" value="Genomic_DNA"/>
</dbReference>
<gene>
    <name evidence="3" type="ORF">AB6A40_011620</name>
</gene>
<organism evidence="3 4">
    <name type="scientific">Gnathostoma spinigerum</name>
    <dbReference type="NCBI Taxonomy" id="75299"/>
    <lineage>
        <taxon>Eukaryota</taxon>
        <taxon>Metazoa</taxon>
        <taxon>Ecdysozoa</taxon>
        <taxon>Nematoda</taxon>
        <taxon>Chromadorea</taxon>
        <taxon>Rhabditida</taxon>
        <taxon>Spirurina</taxon>
        <taxon>Gnathostomatomorpha</taxon>
        <taxon>Gnathostomatoidea</taxon>
        <taxon>Gnathostomatidae</taxon>
        <taxon>Gnathostoma</taxon>
    </lineage>
</organism>
<dbReference type="PANTHER" id="PTHR22826">
    <property type="entry name" value="RHO GUANINE EXCHANGE FACTOR-RELATED"/>
    <property type="match status" value="1"/>
</dbReference>
<dbReference type="PROSITE" id="PS50010">
    <property type="entry name" value="DH_2"/>
    <property type="match status" value="1"/>
</dbReference>
<evidence type="ECO:0000256" key="1">
    <source>
        <dbReference type="ARBA" id="ARBA00022658"/>
    </source>
</evidence>
<dbReference type="SUPFAM" id="SSF48065">
    <property type="entry name" value="DBL homology domain (DH-domain)"/>
    <property type="match status" value="1"/>
</dbReference>
<evidence type="ECO:0000313" key="3">
    <source>
        <dbReference type="EMBL" id="MFH4984911.1"/>
    </source>
</evidence>
<dbReference type="Gene3D" id="1.20.900.10">
    <property type="entry name" value="Dbl homology (DH) domain"/>
    <property type="match status" value="1"/>
</dbReference>
<feature type="non-terminal residue" evidence="3">
    <location>
        <position position="96"/>
    </location>
</feature>
<reference evidence="3 4" key="1">
    <citation type="submission" date="2024-08" db="EMBL/GenBank/DDBJ databases">
        <title>Gnathostoma spinigerum genome.</title>
        <authorList>
            <person name="Gonzalez-Bertolin B."/>
            <person name="Monzon S."/>
            <person name="Zaballos A."/>
            <person name="Jimenez P."/>
            <person name="Dekumyoy P."/>
            <person name="Varona S."/>
            <person name="Cuesta I."/>
            <person name="Sumanam S."/>
            <person name="Adisakwattana P."/>
            <person name="Gasser R.B."/>
            <person name="Hernandez-Gonzalez A."/>
            <person name="Young N.D."/>
            <person name="Perteguer M.J."/>
        </authorList>
    </citation>
    <scope>NUCLEOTIDE SEQUENCE [LARGE SCALE GENOMIC DNA]</scope>
    <source>
        <strain evidence="3">AL3</strain>
        <tissue evidence="3">Liver</tissue>
    </source>
</reference>
<protein>
    <recommendedName>
        <fullName evidence="2">DH domain-containing protein</fullName>
    </recommendedName>
</protein>
<keyword evidence="1" id="KW-0344">Guanine-nucleotide releasing factor</keyword>
<sequence length="96" mass="10899">MNMAANQSESSALTKYVIDELVSTEQVYVRELTSIVDFYIRPFDAPENQSHIPATIRGRSATIFGNISEILEFHDEHLLKDFLKASDSVIEICQCF</sequence>